<dbReference type="InterPro" id="IPR056264">
    <property type="entry name" value="R2_ABCA1-4-like"/>
</dbReference>
<protein>
    <recommendedName>
        <fullName evidence="12">ABC transporter domain-containing protein</fullName>
    </recommendedName>
</protein>
<feature type="signal peptide" evidence="11">
    <location>
        <begin position="1"/>
        <end position="19"/>
    </location>
</feature>
<gene>
    <name evidence="13" type="ORF">NDU88_007781</name>
</gene>
<evidence type="ECO:0000256" key="6">
    <source>
        <dbReference type="ARBA" id="ARBA00022741"/>
    </source>
</evidence>
<name>A0AAV7PMB9_PLEWA</name>
<dbReference type="GO" id="GO:0016887">
    <property type="term" value="F:ATP hydrolysis activity"/>
    <property type="evidence" value="ECO:0007669"/>
    <property type="project" value="InterPro"/>
</dbReference>
<dbReference type="InterPro" id="IPR013525">
    <property type="entry name" value="ABC2_TM"/>
</dbReference>
<evidence type="ECO:0000259" key="12">
    <source>
        <dbReference type="PROSITE" id="PS50893"/>
    </source>
</evidence>
<feature type="transmembrane region" description="Helical" evidence="10">
    <location>
        <begin position="190"/>
        <end position="211"/>
    </location>
</feature>
<evidence type="ECO:0000256" key="10">
    <source>
        <dbReference type="SAM" id="Phobius"/>
    </source>
</evidence>
<dbReference type="PANTHER" id="PTHR19229">
    <property type="entry name" value="ATP-BINDING CASSETTE TRANSPORTER SUBFAMILY A ABCA"/>
    <property type="match status" value="1"/>
</dbReference>
<dbReference type="PROSITE" id="PS00211">
    <property type="entry name" value="ABC_TRANSPORTER_1"/>
    <property type="match status" value="1"/>
</dbReference>
<feature type="transmembrane region" description="Helical" evidence="10">
    <location>
        <begin position="1070"/>
        <end position="1093"/>
    </location>
</feature>
<dbReference type="SUPFAM" id="SSF52540">
    <property type="entry name" value="P-loop containing nucleoside triphosphate hydrolases"/>
    <property type="match status" value="2"/>
</dbReference>
<feature type="transmembrane region" description="Helical" evidence="10">
    <location>
        <begin position="1169"/>
        <end position="1187"/>
    </location>
</feature>
<feature type="chain" id="PRO_5043485082" description="ABC transporter domain-containing protein" evidence="11">
    <location>
        <begin position="20"/>
        <end position="1600"/>
    </location>
</feature>
<feature type="transmembrane region" description="Helical" evidence="10">
    <location>
        <begin position="266"/>
        <end position="289"/>
    </location>
</feature>
<evidence type="ECO:0000256" key="2">
    <source>
        <dbReference type="ARBA" id="ARBA00008869"/>
    </source>
</evidence>
<comment type="subcellular location">
    <subcellularLocation>
        <location evidence="1">Membrane</location>
        <topology evidence="1">Multi-pass membrane protein</topology>
    </subcellularLocation>
</comment>
<keyword evidence="3" id="KW-0813">Transport</keyword>
<evidence type="ECO:0000256" key="5">
    <source>
        <dbReference type="ARBA" id="ARBA00022737"/>
    </source>
</evidence>
<keyword evidence="9 10" id="KW-0472">Membrane</keyword>
<dbReference type="GO" id="GO:0140359">
    <property type="term" value="F:ABC-type transporter activity"/>
    <property type="evidence" value="ECO:0007669"/>
    <property type="project" value="InterPro"/>
</dbReference>
<dbReference type="SMART" id="SM00382">
    <property type="entry name" value="AAA"/>
    <property type="match status" value="2"/>
</dbReference>
<feature type="transmembrane region" description="Helical" evidence="10">
    <location>
        <begin position="1105"/>
        <end position="1124"/>
    </location>
</feature>
<evidence type="ECO:0000256" key="8">
    <source>
        <dbReference type="ARBA" id="ARBA00022989"/>
    </source>
</evidence>
<evidence type="ECO:0000313" key="13">
    <source>
        <dbReference type="EMBL" id="KAJ1129411.1"/>
    </source>
</evidence>
<accession>A0AAV7PMB9</accession>
<dbReference type="PROSITE" id="PS50893">
    <property type="entry name" value="ABC_TRANSPORTER_2"/>
    <property type="match status" value="2"/>
</dbReference>
<dbReference type="CDD" id="cd03263">
    <property type="entry name" value="ABC_subfamily_A"/>
    <property type="match status" value="2"/>
</dbReference>
<dbReference type="GO" id="GO:0005886">
    <property type="term" value="C:plasma membrane"/>
    <property type="evidence" value="ECO:0007669"/>
    <property type="project" value="UniProtKB-ARBA"/>
</dbReference>
<feature type="domain" description="ABC transporter" evidence="12">
    <location>
        <begin position="444"/>
        <end position="680"/>
    </location>
</feature>
<evidence type="ECO:0000256" key="3">
    <source>
        <dbReference type="ARBA" id="ARBA00022448"/>
    </source>
</evidence>
<keyword evidence="4 10" id="KW-0812">Transmembrane</keyword>
<feature type="transmembrane region" description="Helical" evidence="10">
    <location>
        <begin position="1130"/>
        <end position="1148"/>
    </location>
</feature>
<evidence type="ECO:0000256" key="1">
    <source>
        <dbReference type="ARBA" id="ARBA00004141"/>
    </source>
</evidence>
<evidence type="ECO:0000256" key="7">
    <source>
        <dbReference type="ARBA" id="ARBA00022840"/>
    </source>
</evidence>
<feature type="transmembrane region" description="Helical" evidence="10">
    <location>
        <begin position="232"/>
        <end position="254"/>
    </location>
</feature>
<feature type="domain" description="ABC transporter" evidence="12">
    <location>
        <begin position="1255"/>
        <end position="1497"/>
    </location>
</feature>
<dbReference type="InterPro" id="IPR017871">
    <property type="entry name" value="ABC_transporter-like_CS"/>
</dbReference>
<organism evidence="13 14">
    <name type="scientific">Pleurodeles waltl</name>
    <name type="common">Iberian ribbed newt</name>
    <dbReference type="NCBI Taxonomy" id="8319"/>
    <lineage>
        <taxon>Eukaryota</taxon>
        <taxon>Metazoa</taxon>
        <taxon>Chordata</taxon>
        <taxon>Craniata</taxon>
        <taxon>Vertebrata</taxon>
        <taxon>Euteleostomi</taxon>
        <taxon>Amphibia</taxon>
        <taxon>Batrachia</taxon>
        <taxon>Caudata</taxon>
        <taxon>Salamandroidea</taxon>
        <taxon>Salamandridae</taxon>
        <taxon>Pleurodelinae</taxon>
        <taxon>Pleurodeles</taxon>
    </lineage>
</organism>
<feature type="transmembrane region" description="Helical" evidence="10">
    <location>
        <begin position="980"/>
        <end position="1005"/>
    </location>
</feature>
<dbReference type="InterPro" id="IPR027417">
    <property type="entry name" value="P-loop_NTPase"/>
</dbReference>
<feature type="transmembrane region" description="Helical" evidence="10">
    <location>
        <begin position="362"/>
        <end position="387"/>
    </location>
</feature>
<evidence type="ECO:0000256" key="11">
    <source>
        <dbReference type="SAM" id="SignalP"/>
    </source>
</evidence>
<dbReference type="EMBL" id="JANPWB010000011">
    <property type="protein sequence ID" value="KAJ1129411.1"/>
    <property type="molecule type" value="Genomic_DNA"/>
</dbReference>
<dbReference type="PANTHER" id="PTHR19229:SF274">
    <property type="entry name" value="ABC-TYPE ORGANIC ANION TRANSPORTER ABCA8"/>
    <property type="match status" value="1"/>
</dbReference>
<keyword evidence="8 10" id="KW-1133">Transmembrane helix</keyword>
<reference evidence="13" key="1">
    <citation type="journal article" date="2022" name="bioRxiv">
        <title>Sequencing and chromosome-scale assembly of the giantPleurodeles waltlgenome.</title>
        <authorList>
            <person name="Brown T."/>
            <person name="Elewa A."/>
            <person name="Iarovenko S."/>
            <person name="Subramanian E."/>
            <person name="Araus A.J."/>
            <person name="Petzold A."/>
            <person name="Susuki M."/>
            <person name="Suzuki K.-i.T."/>
            <person name="Hayashi T."/>
            <person name="Toyoda A."/>
            <person name="Oliveira C."/>
            <person name="Osipova E."/>
            <person name="Leigh N.D."/>
            <person name="Simon A."/>
            <person name="Yun M.H."/>
        </authorList>
    </citation>
    <scope>NUCLEOTIDE SEQUENCE</scope>
    <source>
        <strain evidence="13">20211129_DDA</strain>
        <tissue evidence="13">Liver</tissue>
    </source>
</reference>
<dbReference type="FunFam" id="3.40.50.300:FF:000436">
    <property type="entry name" value="ATP binding cassette subfamily A member 9"/>
    <property type="match status" value="1"/>
</dbReference>
<dbReference type="Pfam" id="PF23321">
    <property type="entry name" value="R1_ABCA1"/>
    <property type="match status" value="1"/>
</dbReference>
<dbReference type="Gene3D" id="3.40.50.300">
    <property type="entry name" value="P-loop containing nucleotide triphosphate hydrolases"/>
    <property type="match status" value="2"/>
</dbReference>
<evidence type="ECO:0000256" key="9">
    <source>
        <dbReference type="ARBA" id="ARBA00023136"/>
    </source>
</evidence>
<keyword evidence="6" id="KW-0547">Nucleotide-binding</keyword>
<dbReference type="GO" id="GO:0005524">
    <property type="term" value="F:ATP binding"/>
    <property type="evidence" value="ECO:0007669"/>
    <property type="project" value="UniProtKB-KW"/>
</dbReference>
<keyword evidence="5" id="KW-0677">Repeat</keyword>
<evidence type="ECO:0000313" key="14">
    <source>
        <dbReference type="Proteomes" id="UP001066276"/>
    </source>
</evidence>
<comment type="caution">
    <text evidence="13">The sequence shown here is derived from an EMBL/GenBank/DDBJ whole genome shotgun (WGS) entry which is preliminary data.</text>
</comment>
<dbReference type="Proteomes" id="UP001066276">
    <property type="component" value="Chromosome 7"/>
</dbReference>
<dbReference type="InterPro" id="IPR003593">
    <property type="entry name" value="AAA+_ATPase"/>
</dbReference>
<dbReference type="FunFam" id="3.40.50.300:FF:000335">
    <property type="entry name" value="ATP binding cassette subfamily A member 5"/>
    <property type="match status" value="1"/>
</dbReference>
<keyword evidence="7" id="KW-0067">ATP-binding</keyword>
<sequence length="1600" mass="180135">MEWLMCLVLVFIVWILGLSTDIYHEYIPSVPEHIIGRLDEYNITASVIGYAPQTDYTERIMEKVSLTLNGTGISIEEFENEVALTEAWHSNMKLLGIVFKDSFSYEIRLSQFAAPIPIDHFGMFACYNYSEYCSAKKYWLEGFVFLQASIDAAIIEVTTGHSVWNELKSVVGILMKFHGDLLINPFTHGLFIIVLSMVFFPLLYFMTLNVAREKQTHKEILRMMGLRDLSFWLSWGLLYAGFIFIMASLLSLVITNRLLLDSSYLVIFLLFFLYGISSMCFCFLLISLLRKPKLTSIVGFLLTLTFGCLSLILLIDNLPSPVIWILNILLSPFNFSTGLSQVVFLENDKDGVHNLSEGPYPLAAVFSILVMNAVLYMVMAIYFDAVLPNTYGRRRSPFFFLKSSYWSTNKRSGMEVETDNISIAEGTSDFIEAVTPEFRGKEAIRIHNVKKTYKQEDTNVEALKGLQFDVYEGQITALLGHSGAGKTTLLNILSGLCPLSDGVVAVYKHRVSEMEDALQPAKNIVGFCPQFDIAFDVLTVKENLRLFANVRGIPWKELEREVQNVLNGLDIANIQDIRAASLSGGQRRKLTLGISILGDPQVLLLDEPTAGLDPCSRHHVWTLLKERKAGRVTLFSTQFMDEADILADRKAVLSKGSLKCVGTSLFLKRKWGIGYHLRMHVMDSCNAEDITSVVKYHIPSARLSRQPEQEMIYTLPFDSIDSFPDLFSDLDIRTGQDITSYGVSMTTLEDVFLKLEGDQAIEQTDFGVFSQEQTDEEKDDGAPDEMEQTLLSLSETGKATVSGLGLWRQQVLAIARIRALKLKHESKALRSIVLILIIYILPILIHISLHRARGHLGKMELTPDLYLLHPGEQPYKSFTNLLIQNNTGSEIDNFVNSVKGQNILVDVNSSYKSDEDMPYNLVLSVSREEQNYRFAVSTSVKSVNGFPVLLNIISNAFLRNFNSTEHIRVWNNVFLEDVGYGFWLEIYVFSAFFMGILAAIIPPYIGMSSVYDSKINVLSQLRLSGLFPSAYWCGQAIVDIPLFWLLLMIMTVILNTLKLSISLTASEWTELLICLTGYSASAMLQVYVIAFVFRKGRNNPDFWGCIFMVVTVIAFVIDAVVAGFRVLPYVSPLLLCVFLPVFPLLACIMRVENSEGIEMEAYAGGNQSIIIPVVAPYLHCIIFLLLLRCLEMRYGKKLFKGDPVFRIPPKNDKVCANLDEPKEEEESVEAERTRVMEIVLGHCTVEDSAIVASSLRKEYKDKKASSVFRKKKKAATRNISFCVKKGEILGLLGPNGAGKSTTIRMLTGDTKPTAGQVLLAELQTAVTSQRERDTESTGFLGYCPQENALWPGLTVEQHLVVYAAIKGMRKEDAAVAIKSVTDALELNEHLKTTVKKLPEGIKRKLCFTVSMLANPKVVFLDEPSTGLDPKDQQRMWCAIRAAFKNKERGAILTTHYMEEAEAVCDRVAIMVSGNLRCIGSIQQLKSKFGKGYILQLKVRDQQQVDALHTNILKIFPHAARQERFSSLLSYKIPMDNVKSLSQAFSVLEEVKRTFNLEEYSFSQSTLEQVFIELTKEQENADFDMALDATYEWKQLQEEDV</sequence>
<dbReference type="InterPro" id="IPR003439">
    <property type="entry name" value="ABC_transporter-like_ATP-bd"/>
</dbReference>
<feature type="transmembrane region" description="Helical" evidence="10">
    <location>
        <begin position="828"/>
        <end position="849"/>
    </location>
</feature>
<dbReference type="Pfam" id="PF12698">
    <property type="entry name" value="ABC2_membrane_3"/>
    <property type="match status" value="1"/>
</dbReference>
<dbReference type="InterPro" id="IPR026082">
    <property type="entry name" value="ABCA"/>
</dbReference>
<keyword evidence="14" id="KW-1185">Reference proteome</keyword>
<proteinExistence type="inferred from homology"/>
<keyword evidence="11" id="KW-0732">Signal</keyword>
<comment type="similarity">
    <text evidence="2">Belongs to the ABC transporter superfamily. ABCA family.</text>
</comment>
<evidence type="ECO:0000256" key="4">
    <source>
        <dbReference type="ARBA" id="ARBA00022692"/>
    </source>
</evidence>
<feature type="transmembrane region" description="Helical" evidence="10">
    <location>
        <begin position="296"/>
        <end position="315"/>
    </location>
</feature>
<feature type="transmembrane region" description="Helical" evidence="10">
    <location>
        <begin position="1026"/>
        <end position="1050"/>
    </location>
</feature>
<dbReference type="Pfam" id="PF00005">
    <property type="entry name" value="ABC_tran"/>
    <property type="match status" value="2"/>
</dbReference>
<dbReference type="GO" id="GO:0005319">
    <property type="term" value="F:lipid transporter activity"/>
    <property type="evidence" value="ECO:0007669"/>
    <property type="project" value="TreeGrafter"/>
</dbReference>